<accession>A0A4Y1XR65</accession>
<dbReference type="RefSeq" id="WP_141412364.1">
    <property type="nucleotide sequence ID" value="NZ_AP019735.1"/>
</dbReference>
<sequence>MAKIPVAQEQAAIYVQKDGYTLTLPLGEMYFLLTIREVPFAPSFSQVRKTVTAPLRMGRVHCMKHRPAL</sequence>
<reference evidence="2" key="1">
    <citation type="submission" date="2019-06" db="EMBL/GenBank/DDBJ databases">
        <title>Alistipes onderdonkii subsp. vulgaris subsp. nov., Alistipes dispar sp. nov. and Alistipes communis sp. nov., isolated from human faeces, and creation of Alistipes onderdonkii subsp. onderdonkii subsp. nov.</title>
        <authorList>
            <person name="Sakamoto M."/>
            <person name="Ikeyama N."/>
            <person name="Ogata Y."/>
            <person name="Suda W."/>
            <person name="Iino T."/>
            <person name="Hattori M."/>
            <person name="Ohkuma M."/>
        </authorList>
    </citation>
    <scope>NUCLEOTIDE SEQUENCE [LARGE SCALE GENOMIC DNA]</scope>
    <source>
        <strain evidence="2">5CBH24</strain>
    </source>
</reference>
<organism evidence="1 2">
    <name type="scientific">Alistipes communis</name>
    <dbReference type="NCBI Taxonomy" id="2585118"/>
    <lineage>
        <taxon>Bacteria</taxon>
        <taxon>Pseudomonadati</taxon>
        <taxon>Bacteroidota</taxon>
        <taxon>Bacteroidia</taxon>
        <taxon>Bacteroidales</taxon>
        <taxon>Rikenellaceae</taxon>
        <taxon>Alistipes</taxon>
    </lineage>
</organism>
<dbReference type="AlphaFoldDB" id="A0A4Y1WSY2"/>
<dbReference type="OrthoDB" id="1031347at2"/>
<protein>
    <submittedName>
        <fullName evidence="1">Uncharacterized protein</fullName>
    </submittedName>
</protein>
<dbReference type="GeneID" id="78341683"/>
<dbReference type="KEGG" id="acou:A5CBH24_09670"/>
<evidence type="ECO:0000313" key="2">
    <source>
        <dbReference type="Proteomes" id="UP000318946"/>
    </source>
</evidence>
<accession>A0A4Y1WSY2</accession>
<keyword evidence="2" id="KW-1185">Reference proteome</keyword>
<name>A0A4Y1WSY2_9BACT</name>
<dbReference type="EMBL" id="AP019735">
    <property type="protein sequence ID" value="BBL03654.1"/>
    <property type="molecule type" value="Genomic_DNA"/>
</dbReference>
<dbReference type="Proteomes" id="UP000318946">
    <property type="component" value="Chromosome"/>
</dbReference>
<evidence type="ECO:0000313" key="1">
    <source>
        <dbReference type="EMBL" id="BBL03654.1"/>
    </source>
</evidence>
<proteinExistence type="predicted"/>
<gene>
    <name evidence="1" type="ORF">A5CBH24_09670</name>
</gene>